<comment type="caution">
    <text evidence="2">The sequence shown here is derived from an EMBL/GenBank/DDBJ whole genome shotgun (WGS) entry which is preliminary data.</text>
</comment>
<reference evidence="2" key="1">
    <citation type="submission" date="2023-04" db="EMBL/GenBank/DDBJ databases">
        <title>Phytophthora lilii NBRC 32176.</title>
        <authorList>
            <person name="Ichikawa N."/>
            <person name="Sato H."/>
            <person name="Tonouchi N."/>
        </authorList>
    </citation>
    <scope>NUCLEOTIDE SEQUENCE</scope>
    <source>
        <strain evidence="2">NBRC 32176</strain>
    </source>
</reference>
<evidence type="ECO:0000256" key="1">
    <source>
        <dbReference type="SAM" id="MobiDB-lite"/>
    </source>
</evidence>
<evidence type="ECO:0000313" key="3">
    <source>
        <dbReference type="Proteomes" id="UP001165083"/>
    </source>
</evidence>
<feature type="region of interest" description="Disordered" evidence="1">
    <location>
        <begin position="67"/>
        <end position="109"/>
    </location>
</feature>
<evidence type="ECO:0000313" key="2">
    <source>
        <dbReference type="EMBL" id="GMF17940.1"/>
    </source>
</evidence>
<accession>A0A9W6WUA8</accession>
<feature type="compositionally biased region" description="Polar residues" evidence="1">
    <location>
        <begin position="76"/>
        <end position="86"/>
    </location>
</feature>
<gene>
    <name evidence="2" type="ORF">Plil01_000663400</name>
</gene>
<dbReference type="OrthoDB" id="95816at2759"/>
<feature type="compositionally biased region" description="Basic and acidic residues" evidence="1">
    <location>
        <begin position="87"/>
        <end position="106"/>
    </location>
</feature>
<sequence length="192" mass="21028">MSVQSLVTVCNAKIIPVSAGFKSAAMKVPALQSTLSTVQTTFSPASKLRPEVDGHAEKIPETRRTVRCNDEHESTARSASPTSQLNDGEHRAEIPIQRDEPQRTDEVSNADGEGINLHIQTGNTEPAEASKAATPSETDLARSSWLELRARVDTVDPRLFDFRTDPKYLQRCKEAKHRRAVAASASSTPAWH</sequence>
<proteinExistence type="predicted"/>
<dbReference type="AlphaFoldDB" id="A0A9W6WUA8"/>
<protein>
    <submittedName>
        <fullName evidence="2">Unnamed protein product</fullName>
    </submittedName>
</protein>
<organism evidence="2 3">
    <name type="scientific">Phytophthora lilii</name>
    <dbReference type="NCBI Taxonomy" id="2077276"/>
    <lineage>
        <taxon>Eukaryota</taxon>
        <taxon>Sar</taxon>
        <taxon>Stramenopiles</taxon>
        <taxon>Oomycota</taxon>
        <taxon>Peronosporomycetes</taxon>
        <taxon>Peronosporales</taxon>
        <taxon>Peronosporaceae</taxon>
        <taxon>Phytophthora</taxon>
    </lineage>
</organism>
<name>A0A9W6WUA8_9STRA</name>
<keyword evidence="3" id="KW-1185">Reference proteome</keyword>
<dbReference type="EMBL" id="BSXW01000300">
    <property type="protein sequence ID" value="GMF17940.1"/>
    <property type="molecule type" value="Genomic_DNA"/>
</dbReference>
<dbReference type="Proteomes" id="UP001165083">
    <property type="component" value="Unassembled WGS sequence"/>
</dbReference>